<evidence type="ECO:0000259" key="4">
    <source>
        <dbReference type="PROSITE" id="PS50054"/>
    </source>
</evidence>
<feature type="domain" description="Tyrosine-protein phosphatase" evidence="4">
    <location>
        <begin position="14"/>
        <end position="155"/>
    </location>
</feature>
<evidence type="ECO:0000313" key="7">
    <source>
        <dbReference type="Proteomes" id="UP001608902"/>
    </source>
</evidence>
<feature type="domain" description="Tyrosine specific protein phosphatases" evidence="5">
    <location>
        <begin position="82"/>
        <end position="134"/>
    </location>
</feature>
<proteinExistence type="inferred from homology"/>
<dbReference type="PROSITE" id="PS50056">
    <property type="entry name" value="TYR_PHOSPHATASE_2"/>
    <property type="match status" value="1"/>
</dbReference>
<evidence type="ECO:0000256" key="3">
    <source>
        <dbReference type="ARBA" id="ARBA00022912"/>
    </source>
</evidence>
<dbReference type="InterPro" id="IPR000387">
    <property type="entry name" value="Tyr_Pase_dom"/>
</dbReference>
<dbReference type="PANTHER" id="PTHR45961:SF9">
    <property type="entry name" value="DUAL SPECIFICITY PROTEIN PHOSPHATASE 14"/>
    <property type="match status" value="1"/>
</dbReference>
<accession>A0ABD6EKM4</accession>
<dbReference type="GO" id="GO:0004721">
    <property type="term" value="F:phosphoprotein phosphatase activity"/>
    <property type="evidence" value="ECO:0007669"/>
    <property type="project" value="UniProtKB-KW"/>
</dbReference>
<evidence type="ECO:0000313" key="6">
    <source>
        <dbReference type="EMBL" id="MFH4977518.1"/>
    </source>
</evidence>
<evidence type="ECO:0008006" key="8">
    <source>
        <dbReference type="Google" id="ProtNLM"/>
    </source>
</evidence>
<dbReference type="InterPro" id="IPR020422">
    <property type="entry name" value="TYR_PHOSPHATASE_DUAL_dom"/>
</dbReference>
<dbReference type="Pfam" id="PF00782">
    <property type="entry name" value="DSPc"/>
    <property type="match status" value="1"/>
</dbReference>
<evidence type="ECO:0000256" key="2">
    <source>
        <dbReference type="ARBA" id="ARBA00022801"/>
    </source>
</evidence>
<keyword evidence="7" id="KW-1185">Reference proteome</keyword>
<protein>
    <recommendedName>
        <fullName evidence="8">Protein-tyrosine-phosphatase</fullName>
    </recommendedName>
</protein>
<dbReference type="PANTHER" id="PTHR45961">
    <property type="entry name" value="IP21249P"/>
    <property type="match status" value="1"/>
</dbReference>
<comment type="caution">
    <text evidence="6">The sequence shown here is derived from an EMBL/GenBank/DDBJ whole genome shotgun (WGS) entry which is preliminary data.</text>
</comment>
<keyword evidence="2" id="KW-0378">Hydrolase</keyword>
<gene>
    <name evidence="6" type="ORF">AB6A40_004227</name>
</gene>
<dbReference type="AlphaFoldDB" id="A0ABD6EKM4"/>
<dbReference type="Gene3D" id="3.90.190.10">
    <property type="entry name" value="Protein tyrosine phosphatase superfamily"/>
    <property type="match status" value="1"/>
</dbReference>
<organism evidence="6 7">
    <name type="scientific">Gnathostoma spinigerum</name>
    <dbReference type="NCBI Taxonomy" id="75299"/>
    <lineage>
        <taxon>Eukaryota</taxon>
        <taxon>Metazoa</taxon>
        <taxon>Ecdysozoa</taxon>
        <taxon>Nematoda</taxon>
        <taxon>Chromadorea</taxon>
        <taxon>Rhabditida</taxon>
        <taxon>Spirurina</taxon>
        <taxon>Gnathostomatomorpha</taxon>
        <taxon>Gnathostomatoidea</taxon>
        <taxon>Gnathostomatidae</taxon>
        <taxon>Gnathostoma</taxon>
    </lineage>
</organism>
<dbReference type="InterPro" id="IPR000340">
    <property type="entry name" value="Dual-sp_phosphatase_cat-dom"/>
</dbReference>
<name>A0ABD6EKM4_9BILA</name>
<dbReference type="EMBL" id="JBGFUD010002368">
    <property type="protein sequence ID" value="MFH4977518.1"/>
    <property type="molecule type" value="Genomic_DNA"/>
</dbReference>
<evidence type="ECO:0000259" key="5">
    <source>
        <dbReference type="PROSITE" id="PS50056"/>
    </source>
</evidence>
<dbReference type="PROSITE" id="PS50054">
    <property type="entry name" value="TYR_PHOSPHATASE_DUAL"/>
    <property type="match status" value="1"/>
</dbReference>
<dbReference type="CDD" id="cd14514">
    <property type="entry name" value="DUSP14-like"/>
    <property type="match status" value="1"/>
</dbReference>
<reference evidence="6 7" key="1">
    <citation type="submission" date="2024-08" db="EMBL/GenBank/DDBJ databases">
        <title>Gnathostoma spinigerum genome.</title>
        <authorList>
            <person name="Gonzalez-Bertolin B."/>
            <person name="Monzon S."/>
            <person name="Zaballos A."/>
            <person name="Jimenez P."/>
            <person name="Dekumyoy P."/>
            <person name="Varona S."/>
            <person name="Cuesta I."/>
            <person name="Sumanam S."/>
            <person name="Adisakwattana P."/>
            <person name="Gasser R.B."/>
            <person name="Hernandez-Gonzalez A."/>
            <person name="Young N.D."/>
            <person name="Perteguer M.J."/>
        </authorList>
    </citation>
    <scope>NUCLEOTIDE SEQUENCE [LARGE SCALE GENOMIC DNA]</scope>
    <source>
        <strain evidence="6">AL3</strain>
        <tissue evidence="6">Liver</tissue>
    </source>
</reference>
<dbReference type="SUPFAM" id="SSF52799">
    <property type="entry name" value="(Phosphotyrosine protein) phosphatases II"/>
    <property type="match status" value="1"/>
</dbReference>
<comment type="similarity">
    <text evidence="1">Belongs to the protein-tyrosine phosphatase family. Non-receptor class dual specificity subfamily.</text>
</comment>
<dbReference type="SMART" id="SM00195">
    <property type="entry name" value="DSPc"/>
    <property type="match status" value="1"/>
</dbReference>
<dbReference type="Proteomes" id="UP001608902">
    <property type="component" value="Unassembled WGS sequence"/>
</dbReference>
<keyword evidence="3" id="KW-0904">Protein phosphatase</keyword>
<dbReference type="InterPro" id="IPR052103">
    <property type="entry name" value="Dual_spec_Phospatases"/>
</dbReference>
<sequence>MSPISFEVNPEYAEILEIVPGLFSSGVSALTAENMKKYRISFIVNTTCEVPNLRMLGNIPRTKLWLKDESDANVYPILAFQADQIEEVIRDGGCVLVHDVAGVSRSATICLAYLVKYQHYSLKDAYRHMQLKRPMVRPNIGFWQQLIAFEKEITGQAASVDLIQNPTENGKLEPDVYSRVSRDIPSLTFTEVCERHHTSSQPIPCKREPSFQPVLSPLLSFGSNLTDSIGSAA</sequence>
<evidence type="ECO:0000256" key="1">
    <source>
        <dbReference type="ARBA" id="ARBA00008601"/>
    </source>
</evidence>
<dbReference type="InterPro" id="IPR029021">
    <property type="entry name" value="Prot-tyrosine_phosphatase-like"/>
</dbReference>